<dbReference type="Pfam" id="PF04773">
    <property type="entry name" value="FecR"/>
    <property type="match status" value="1"/>
</dbReference>
<dbReference type="PANTHER" id="PTHR30273:SF2">
    <property type="entry name" value="PROTEIN FECR"/>
    <property type="match status" value="1"/>
</dbReference>
<evidence type="ECO:0000256" key="1">
    <source>
        <dbReference type="SAM" id="Phobius"/>
    </source>
</evidence>
<name>A0A9E2W810_9BACT</name>
<keyword evidence="1" id="KW-0472">Membrane</keyword>
<dbReference type="EMBL" id="JAHSPG010000004">
    <property type="protein sequence ID" value="MBV4357302.1"/>
    <property type="molecule type" value="Genomic_DNA"/>
</dbReference>
<reference evidence="4" key="1">
    <citation type="submission" date="2021-06" db="EMBL/GenBank/DDBJ databases">
        <authorList>
            <person name="Huq M.A."/>
        </authorList>
    </citation>
    <scope>NUCLEOTIDE SEQUENCE</scope>
    <source>
        <strain evidence="4">MAH-26</strain>
    </source>
</reference>
<feature type="domain" description="FecR protein" evidence="2">
    <location>
        <begin position="173"/>
        <end position="269"/>
    </location>
</feature>
<dbReference type="Pfam" id="PF16344">
    <property type="entry name" value="FecR_C"/>
    <property type="match status" value="1"/>
</dbReference>
<proteinExistence type="predicted"/>
<dbReference type="InterPro" id="IPR032508">
    <property type="entry name" value="FecR_C"/>
</dbReference>
<organism evidence="4 5">
    <name type="scientific">Pinibacter aurantiacus</name>
    <dbReference type="NCBI Taxonomy" id="2851599"/>
    <lineage>
        <taxon>Bacteria</taxon>
        <taxon>Pseudomonadati</taxon>
        <taxon>Bacteroidota</taxon>
        <taxon>Chitinophagia</taxon>
        <taxon>Chitinophagales</taxon>
        <taxon>Chitinophagaceae</taxon>
        <taxon>Pinibacter</taxon>
    </lineage>
</organism>
<feature type="domain" description="Protein FecR C-terminal" evidence="3">
    <location>
        <begin position="330"/>
        <end position="396"/>
    </location>
</feature>
<protein>
    <submittedName>
        <fullName evidence="4">DUF4974 domain-containing protein</fullName>
    </submittedName>
</protein>
<dbReference type="GO" id="GO:0016989">
    <property type="term" value="F:sigma factor antagonist activity"/>
    <property type="evidence" value="ECO:0007669"/>
    <property type="project" value="TreeGrafter"/>
</dbReference>
<sequence>MEQNRFLFLIERYLSNDISLEDYEELRLNIAASDDGQLLELLSAAWEGYETKHDIPNDKSEQILAKILHKPKVRSMSFIRKLGWAAAIISFVVGGSYILFKGRMSTEKSDMVAKNAIIQPGKDGAILTLDDGSRISLDSVKDGVLAVQHGVSIRIVNGMVVYEGSSDELVYNTITTPKGRKYQITLSDNTKVWLNAASTVRYPIVFGKTHRDVFVSGEAYFEVAQNSNSPFRLSVNDKAFVDVLGTSFNVNSYEVESNTIYTTLVDGRIKISLNTDQKNNPGTTPDKLKSGKSASIVMTPGQQAIAGGDDLKISNRVNIESVIAWKNGTFYFEGVSFSDIMKEVERWYDVKVEYEGAVPTIQFEGEISRDMSLQDFLTTLSRYGVHYRLENRRVVVLR</sequence>
<keyword evidence="1" id="KW-0812">Transmembrane</keyword>
<evidence type="ECO:0000259" key="2">
    <source>
        <dbReference type="Pfam" id="PF04773"/>
    </source>
</evidence>
<accession>A0A9E2W810</accession>
<dbReference type="InterPro" id="IPR006860">
    <property type="entry name" value="FecR"/>
</dbReference>
<comment type="caution">
    <text evidence="4">The sequence shown here is derived from an EMBL/GenBank/DDBJ whole genome shotgun (WGS) entry which is preliminary data.</text>
</comment>
<evidence type="ECO:0000313" key="4">
    <source>
        <dbReference type="EMBL" id="MBV4357302.1"/>
    </source>
</evidence>
<feature type="transmembrane region" description="Helical" evidence="1">
    <location>
        <begin position="82"/>
        <end position="100"/>
    </location>
</feature>
<dbReference type="PANTHER" id="PTHR30273">
    <property type="entry name" value="PERIPLASMIC SIGNAL SENSOR AND SIGMA FACTOR ACTIVATOR FECR-RELATED"/>
    <property type="match status" value="1"/>
</dbReference>
<keyword evidence="1" id="KW-1133">Transmembrane helix</keyword>
<gene>
    <name evidence="4" type="ORF">KTO63_09105</name>
</gene>
<dbReference type="InterPro" id="IPR012373">
    <property type="entry name" value="Ferrdict_sens_TM"/>
</dbReference>
<keyword evidence="5" id="KW-1185">Reference proteome</keyword>
<dbReference type="Proteomes" id="UP000812270">
    <property type="component" value="Unassembled WGS sequence"/>
</dbReference>
<evidence type="ECO:0000313" key="5">
    <source>
        <dbReference type="Proteomes" id="UP000812270"/>
    </source>
</evidence>
<dbReference type="AlphaFoldDB" id="A0A9E2W810"/>
<evidence type="ECO:0000259" key="3">
    <source>
        <dbReference type="Pfam" id="PF16344"/>
    </source>
</evidence>
<dbReference type="RefSeq" id="WP_217790946.1">
    <property type="nucleotide sequence ID" value="NZ_JAHSPG010000004.1"/>
</dbReference>